<dbReference type="InterPro" id="IPR017945">
    <property type="entry name" value="DHBP_synth_RibB-like_a/b_dom"/>
</dbReference>
<dbReference type="Pfam" id="PF01300">
    <property type="entry name" value="Sua5_yciO_yrdC"/>
    <property type="match status" value="1"/>
</dbReference>
<evidence type="ECO:0000256" key="6">
    <source>
        <dbReference type="ARBA" id="ARBA00022694"/>
    </source>
</evidence>
<dbReference type="GO" id="GO:0005524">
    <property type="term" value="F:ATP binding"/>
    <property type="evidence" value="ECO:0007669"/>
    <property type="project" value="UniProtKB-KW"/>
</dbReference>
<dbReference type="PANTHER" id="PTHR17490:SF16">
    <property type="entry name" value="THREONYLCARBAMOYL-AMP SYNTHASE"/>
    <property type="match status" value="1"/>
</dbReference>
<dbReference type="InterPro" id="IPR006070">
    <property type="entry name" value="Sua5-like_dom"/>
</dbReference>
<reference evidence="13 14" key="1">
    <citation type="submission" date="2019-10" db="EMBL/GenBank/DDBJ databases">
        <title>Nocardia macrotermitis sp. nov. and Nocardia aurantia sp. nov., isolated from the gut of fungus growing-termite Macrotermes natalensis.</title>
        <authorList>
            <person name="Benndorf R."/>
            <person name="Schwitalla J."/>
            <person name="Martin K."/>
            <person name="De Beer W."/>
            <person name="Kaster A.-K."/>
            <person name="Vollmers J."/>
            <person name="Poulsen M."/>
            <person name="Beemelmanns C."/>
        </authorList>
    </citation>
    <scope>NUCLEOTIDE SEQUENCE [LARGE SCALE GENOMIC DNA]</scope>
    <source>
        <strain evidence="13 14">RB20</strain>
    </source>
</reference>
<dbReference type="GO" id="GO:0061710">
    <property type="term" value="F:L-threonylcarbamoyladenylate synthase"/>
    <property type="evidence" value="ECO:0007669"/>
    <property type="project" value="UniProtKB-EC"/>
</dbReference>
<evidence type="ECO:0000256" key="9">
    <source>
        <dbReference type="ARBA" id="ARBA00022840"/>
    </source>
</evidence>
<keyword evidence="4" id="KW-0963">Cytoplasm</keyword>
<accession>A0A7K0DCD6</accession>
<dbReference type="Proteomes" id="UP000438448">
    <property type="component" value="Unassembled WGS sequence"/>
</dbReference>
<dbReference type="GO" id="GO:0000049">
    <property type="term" value="F:tRNA binding"/>
    <property type="evidence" value="ECO:0007669"/>
    <property type="project" value="TreeGrafter"/>
</dbReference>
<evidence type="ECO:0000256" key="3">
    <source>
        <dbReference type="ARBA" id="ARBA00012584"/>
    </source>
</evidence>
<keyword evidence="8" id="KW-0547">Nucleotide-binding</keyword>
<dbReference type="Gene3D" id="3.90.870.10">
    <property type="entry name" value="DHBP synthase"/>
    <property type="match status" value="1"/>
</dbReference>
<evidence type="ECO:0000259" key="12">
    <source>
        <dbReference type="PROSITE" id="PS51163"/>
    </source>
</evidence>
<dbReference type="InterPro" id="IPR050156">
    <property type="entry name" value="TC-AMP_synthase_SUA5"/>
</dbReference>
<comment type="subcellular location">
    <subcellularLocation>
        <location evidence="1">Cytoplasm</location>
    </subcellularLocation>
</comment>
<evidence type="ECO:0000256" key="5">
    <source>
        <dbReference type="ARBA" id="ARBA00022679"/>
    </source>
</evidence>
<comment type="similarity">
    <text evidence="2">Belongs to the SUA5 family.</text>
</comment>
<proteinExistence type="inferred from homology"/>
<dbReference type="PANTHER" id="PTHR17490">
    <property type="entry name" value="SUA5"/>
    <property type="match status" value="1"/>
</dbReference>
<sequence>MSIVYDCSDPDSRAAGLTAARTTLKSGRLAVIPTDTVYGLAADAFDSGAVADLLAAKRRGRDMPVPVLVGSWNTIDGLVFSVSQHARDLIRAFWPGGLSLVVQQAPSLAWDLGDARGTVMLRMPLHPVALELLREVGPLAVSSANVSGQPAAATVQEARDQLGELVGVYLDGGPADHGVPSTIVDLTADSPRILREGAVTADQVGEVLGIAPGDLTARASR</sequence>
<evidence type="ECO:0000256" key="4">
    <source>
        <dbReference type="ARBA" id="ARBA00022490"/>
    </source>
</evidence>
<gene>
    <name evidence="13" type="ORF">NRB20_65700</name>
</gene>
<dbReference type="RefSeq" id="WP_319945677.1">
    <property type="nucleotide sequence ID" value="NZ_WEGK01000019.1"/>
</dbReference>
<protein>
    <recommendedName>
        <fullName evidence="10">L-threonylcarbamoyladenylate synthase</fullName>
        <ecNumber evidence="3">2.7.7.87</ecNumber>
    </recommendedName>
    <alternativeName>
        <fullName evidence="10">L-threonylcarbamoyladenylate synthase</fullName>
    </alternativeName>
</protein>
<organism evidence="13 14">
    <name type="scientific">Nocardia macrotermitis</name>
    <dbReference type="NCBI Taxonomy" id="2585198"/>
    <lineage>
        <taxon>Bacteria</taxon>
        <taxon>Bacillati</taxon>
        <taxon>Actinomycetota</taxon>
        <taxon>Actinomycetes</taxon>
        <taxon>Mycobacteriales</taxon>
        <taxon>Nocardiaceae</taxon>
        <taxon>Nocardia</taxon>
    </lineage>
</organism>
<comment type="caution">
    <text evidence="13">The sequence shown here is derived from an EMBL/GenBank/DDBJ whole genome shotgun (WGS) entry which is preliminary data.</text>
</comment>
<keyword evidence="7 13" id="KW-0548">Nucleotidyltransferase</keyword>
<dbReference type="PROSITE" id="PS51163">
    <property type="entry name" value="YRDC"/>
    <property type="match status" value="1"/>
</dbReference>
<dbReference type="AlphaFoldDB" id="A0A7K0DCD6"/>
<dbReference type="GO" id="GO:0003725">
    <property type="term" value="F:double-stranded RNA binding"/>
    <property type="evidence" value="ECO:0007669"/>
    <property type="project" value="InterPro"/>
</dbReference>
<feature type="domain" description="YrdC-like" evidence="12">
    <location>
        <begin position="14"/>
        <end position="199"/>
    </location>
</feature>
<evidence type="ECO:0000256" key="11">
    <source>
        <dbReference type="ARBA" id="ARBA00048366"/>
    </source>
</evidence>
<dbReference type="EMBL" id="WEGK01000019">
    <property type="protein sequence ID" value="MQY23440.1"/>
    <property type="molecule type" value="Genomic_DNA"/>
</dbReference>
<keyword evidence="6" id="KW-0819">tRNA processing</keyword>
<evidence type="ECO:0000256" key="7">
    <source>
        <dbReference type="ARBA" id="ARBA00022695"/>
    </source>
</evidence>
<dbReference type="NCBIfam" id="TIGR00057">
    <property type="entry name" value="L-threonylcarbamoyladenylate synthase"/>
    <property type="match status" value="1"/>
</dbReference>
<keyword evidence="5 13" id="KW-0808">Transferase</keyword>
<evidence type="ECO:0000313" key="14">
    <source>
        <dbReference type="Proteomes" id="UP000438448"/>
    </source>
</evidence>
<dbReference type="EC" id="2.7.7.87" evidence="3"/>
<evidence type="ECO:0000256" key="1">
    <source>
        <dbReference type="ARBA" id="ARBA00004496"/>
    </source>
</evidence>
<keyword evidence="9" id="KW-0067">ATP-binding</keyword>
<evidence type="ECO:0000256" key="2">
    <source>
        <dbReference type="ARBA" id="ARBA00007663"/>
    </source>
</evidence>
<evidence type="ECO:0000313" key="13">
    <source>
        <dbReference type="EMBL" id="MQY23440.1"/>
    </source>
</evidence>
<keyword evidence="14" id="KW-1185">Reference proteome</keyword>
<evidence type="ECO:0000256" key="8">
    <source>
        <dbReference type="ARBA" id="ARBA00022741"/>
    </source>
</evidence>
<evidence type="ECO:0000256" key="10">
    <source>
        <dbReference type="ARBA" id="ARBA00029774"/>
    </source>
</evidence>
<dbReference type="GO" id="GO:0005737">
    <property type="term" value="C:cytoplasm"/>
    <property type="evidence" value="ECO:0007669"/>
    <property type="project" value="UniProtKB-SubCell"/>
</dbReference>
<dbReference type="GO" id="GO:0008033">
    <property type="term" value="P:tRNA processing"/>
    <property type="evidence" value="ECO:0007669"/>
    <property type="project" value="UniProtKB-KW"/>
</dbReference>
<dbReference type="SUPFAM" id="SSF55821">
    <property type="entry name" value="YrdC/RibB"/>
    <property type="match status" value="1"/>
</dbReference>
<name>A0A7K0DCD6_9NOCA</name>
<comment type="catalytic activity">
    <reaction evidence="11">
        <text>L-threonine + hydrogencarbonate + ATP = L-threonylcarbamoyladenylate + diphosphate + H2O</text>
        <dbReference type="Rhea" id="RHEA:36407"/>
        <dbReference type="ChEBI" id="CHEBI:15377"/>
        <dbReference type="ChEBI" id="CHEBI:17544"/>
        <dbReference type="ChEBI" id="CHEBI:30616"/>
        <dbReference type="ChEBI" id="CHEBI:33019"/>
        <dbReference type="ChEBI" id="CHEBI:57926"/>
        <dbReference type="ChEBI" id="CHEBI:73682"/>
        <dbReference type="EC" id="2.7.7.87"/>
    </reaction>
</comment>
<dbReference type="GO" id="GO:0006450">
    <property type="term" value="P:regulation of translational fidelity"/>
    <property type="evidence" value="ECO:0007669"/>
    <property type="project" value="TreeGrafter"/>
</dbReference>